<keyword evidence="1" id="KW-0472">Membrane</keyword>
<gene>
    <name evidence="2" type="ORF">C1S78_012765</name>
    <name evidence="3" type="ORF">C1S78_12730</name>
</gene>
<feature type="transmembrane region" description="Helical" evidence="1">
    <location>
        <begin position="28"/>
        <end position="50"/>
    </location>
</feature>
<evidence type="ECO:0000256" key="1">
    <source>
        <dbReference type="SAM" id="Phobius"/>
    </source>
</evidence>
<reference evidence="3" key="1">
    <citation type="submission" date="2018-01" db="EMBL/GenBank/DDBJ databases">
        <title>Comparative genomics of Mycobacterium mucogenicum and Mycobacterium neoaurum clade members emphasizing tRNA and non-coding RNA.</title>
        <authorList>
            <person name="Behra P.R.K."/>
            <person name="Pettersson B.M.F."/>
            <person name="Das S."/>
            <person name="Dasgupta S."/>
            <person name="Kirsebom L.A."/>
        </authorList>
    </citation>
    <scope>NUCLEOTIDE SEQUENCE</scope>
    <source>
        <strain evidence="3">DSM 44124</strain>
    </source>
</reference>
<organism evidence="3">
    <name type="scientific">Mycolicibacterium mucogenicum DSM 44124</name>
    <dbReference type="NCBI Taxonomy" id="1226753"/>
    <lineage>
        <taxon>Bacteria</taxon>
        <taxon>Bacillati</taxon>
        <taxon>Actinomycetota</taxon>
        <taxon>Actinomycetes</taxon>
        <taxon>Mycobacteriales</taxon>
        <taxon>Mycobacteriaceae</taxon>
        <taxon>Mycolicibacterium</taxon>
    </lineage>
</organism>
<protein>
    <submittedName>
        <fullName evidence="3">Uncharacterized protein</fullName>
    </submittedName>
</protein>
<reference evidence="2 4" key="2">
    <citation type="journal article" date="2019" name="BMC Evol. Biol.">
        <title>Comparative genomics of Mycobacterium mucogenicum and Mycobacterium neoaurum clade members emphasizing tRNA and non-coding RNA.</title>
        <authorList>
            <person name="Behra P.R.K."/>
            <person name="Pettersson B.M.F."/>
            <person name="Das S."/>
            <person name="Dasgupta S."/>
            <person name="Kirsebom L.A."/>
        </authorList>
    </citation>
    <scope>NUCLEOTIDE SEQUENCE [LARGE SCALE GENOMIC DNA]</scope>
    <source>
        <strain evidence="2 4">DSM 44124</strain>
    </source>
</reference>
<feature type="transmembrane region" description="Helical" evidence="1">
    <location>
        <begin position="100"/>
        <end position="122"/>
    </location>
</feature>
<dbReference type="KEGG" id="mmuc:C1S78_012765"/>
<keyword evidence="4" id="KW-1185">Reference proteome</keyword>
<name>A0A8H2JDB9_MYCMU</name>
<evidence type="ECO:0000313" key="3">
    <source>
        <dbReference type="EMBL" id="TLH53111.1"/>
    </source>
</evidence>
<accession>A0A8H2JDB9</accession>
<keyword evidence="1" id="KW-1133">Transmembrane helix</keyword>
<evidence type="ECO:0000313" key="2">
    <source>
        <dbReference type="EMBL" id="QPG71725.1"/>
    </source>
</evidence>
<dbReference type="Proteomes" id="UP000309231">
    <property type="component" value="Chromosome"/>
</dbReference>
<proteinExistence type="predicted"/>
<sequence>MSMSEVQAGAIAQHDADAQEAGHRRRTVINWVLAGLTVPGAFAIILYQYAQVLATAGCSERTCAKLGPSPFVFGLIEYGAPVVAVLAIALSFVTARTRRGIVVPLVAWALLIAGFVVLTFTFETP</sequence>
<reference evidence="2 4" key="3">
    <citation type="journal article" date="2019" name="Sci. Rep.">
        <title>Insight into the biology of Mycobacterium mucogenicum and Mycobacterium neoaurum clade members.</title>
        <authorList>
            <person name="Behra P.R.K."/>
            <person name="Pettersson B.M.F."/>
            <person name="Ramesh M."/>
            <person name="Dasgupta S."/>
            <person name="Kirsebom L.A."/>
        </authorList>
    </citation>
    <scope>NUCLEOTIDE SEQUENCE [LARGE SCALE GENOMIC DNA]</scope>
    <source>
        <strain evidence="2 4">DSM 44124</strain>
    </source>
</reference>
<evidence type="ECO:0000313" key="4">
    <source>
        <dbReference type="Proteomes" id="UP000309231"/>
    </source>
</evidence>
<feature type="transmembrane region" description="Helical" evidence="1">
    <location>
        <begin position="70"/>
        <end position="93"/>
    </location>
</feature>
<dbReference type="EMBL" id="CP062008">
    <property type="protein sequence ID" value="QPG71725.1"/>
    <property type="molecule type" value="Genomic_DNA"/>
</dbReference>
<dbReference type="EMBL" id="POTL01000001">
    <property type="protein sequence ID" value="TLH53111.1"/>
    <property type="molecule type" value="Genomic_DNA"/>
</dbReference>
<keyword evidence="1" id="KW-0812">Transmembrane</keyword>
<dbReference type="AlphaFoldDB" id="A0A8H2JDB9"/>